<dbReference type="AlphaFoldDB" id="A0A6J4UG26"/>
<dbReference type="EMBL" id="CADCWL010000019">
    <property type="protein sequence ID" value="CAA9547102.1"/>
    <property type="molecule type" value="Genomic_DNA"/>
</dbReference>
<reference evidence="1" key="1">
    <citation type="submission" date="2020-02" db="EMBL/GenBank/DDBJ databases">
        <authorList>
            <person name="Meier V. D."/>
        </authorList>
    </citation>
    <scope>NUCLEOTIDE SEQUENCE</scope>
    <source>
        <strain evidence="1">AVDCRST_MAG19</strain>
    </source>
</reference>
<protein>
    <submittedName>
        <fullName evidence="1">Uncharacterized protein</fullName>
    </submittedName>
</protein>
<evidence type="ECO:0000313" key="1">
    <source>
        <dbReference type="EMBL" id="CAA9547102.1"/>
    </source>
</evidence>
<sequence>MDNVFGQKNAGETADAMAKRVLTDARRAFGDEVEEPLLERYAHEAVASLWQESIRVKTFVPVLALREIREMLDGRGPIEVAAGVSVA</sequence>
<accession>A0A6J4UG26</accession>
<organism evidence="1">
    <name type="scientific">uncultured Thermomicrobiales bacterium</name>
    <dbReference type="NCBI Taxonomy" id="1645740"/>
    <lineage>
        <taxon>Bacteria</taxon>
        <taxon>Pseudomonadati</taxon>
        <taxon>Thermomicrobiota</taxon>
        <taxon>Thermomicrobia</taxon>
        <taxon>Thermomicrobiales</taxon>
        <taxon>environmental samples</taxon>
    </lineage>
</organism>
<name>A0A6J4UG26_9BACT</name>
<gene>
    <name evidence="1" type="ORF">AVDCRST_MAG19-457</name>
</gene>
<proteinExistence type="predicted"/>